<proteinExistence type="predicted"/>
<keyword evidence="1" id="KW-1185">Reference proteome</keyword>
<evidence type="ECO:0000313" key="2">
    <source>
        <dbReference type="WBParaSite" id="Csp11.Scaffold629.g8686.t1"/>
    </source>
</evidence>
<evidence type="ECO:0000313" key="1">
    <source>
        <dbReference type="Proteomes" id="UP000095282"/>
    </source>
</evidence>
<protein>
    <submittedName>
        <fullName evidence="2">Ovule protein</fullName>
    </submittedName>
</protein>
<dbReference type="WBParaSite" id="Csp11.Scaffold629.g8686.t1">
    <property type="protein sequence ID" value="Csp11.Scaffold629.g8686.t1"/>
    <property type="gene ID" value="Csp11.Scaffold629.g8686"/>
</dbReference>
<organism evidence="1 2">
    <name type="scientific">Caenorhabditis tropicalis</name>
    <dbReference type="NCBI Taxonomy" id="1561998"/>
    <lineage>
        <taxon>Eukaryota</taxon>
        <taxon>Metazoa</taxon>
        <taxon>Ecdysozoa</taxon>
        <taxon>Nematoda</taxon>
        <taxon>Chromadorea</taxon>
        <taxon>Rhabditida</taxon>
        <taxon>Rhabditina</taxon>
        <taxon>Rhabditomorpha</taxon>
        <taxon>Rhabditoidea</taxon>
        <taxon>Rhabditidae</taxon>
        <taxon>Peloderinae</taxon>
        <taxon>Caenorhabditis</taxon>
    </lineage>
</organism>
<dbReference type="AlphaFoldDB" id="A0A1I7UF43"/>
<reference evidence="2" key="1">
    <citation type="submission" date="2016-11" db="UniProtKB">
        <authorList>
            <consortium name="WormBaseParasite"/>
        </authorList>
    </citation>
    <scope>IDENTIFICATION</scope>
</reference>
<name>A0A1I7UF43_9PELO</name>
<sequence>MVVHIASERSQDLSVLRSRRFESASSHFYPDGNGATIISFTCLTASLSTLSSEPLMQKSPVGKESGGYHYAQKKGWKRNPPFFWEYDKGSVNFIKGCK</sequence>
<dbReference type="Proteomes" id="UP000095282">
    <property type="component" value="Unplaced"/>
</dbReference>
<accession>A0A1I7UF43</accession>